<sequence length="503" mass="52873">MDIPVVPTASFTVQNNNCAVPCEVSFTSTAQNVSSYRWDFGDGQTSSDANPKHTYTQAGTYSIKLIAKGEGGNVGSTQSVKVQAGIPQKVWDKSFGGSAEDKLNIIIPTADGGYLLGGNSYSNISAEKSENSKGNSDYWVIKIGLNGEKQWDRTLGGAGEEGLASIVSTSDGGFLLAGASASDISGDKSENSRGGLDYWIVKIGSNGTKQWDKTLGGNSTEYLASIIATTDGFLIAGSSASDASWEKSENSKGSFDCWIVKLGANGAKQWDKTFGGSAEDVVRSIVATTDGGFLFGGRSFSNASGDKSENGRGICDWWIIKIGASGVKLWDKTFGGSEWEESCSITPTTDGGALLVGPSGSNASGDKSENNKGGFDCWIVKIGANGVKQWDKTFGSLEWDWLDSSIATLDGGFLLGGWSASNAFGDKSENSRGGTDYWILKIDANGAKQWDKTFGGIGDDAINSICVSVDRGFLLGGVSTSSASGDKSSPNYGDKDYWVIKIR</sequence>
<dbReference type="InterPro" id="IPR013783">
    <property type="entry name" value="Ig-like_fold"/>
</dbReference>
<dbReference type="Gene3D" id="2.60.40.10">
    <property type="entry name" value="Immunoglobulins"/>
    <property type="match status" value="1"/>
</dbReference>
<keyword evidence="3" id="KW-1185">Reference proteome</keyword>
<dbReference type="PROSITE" id="PS50093">
    <property type="entry name" value="PKD"/>
    <property type="match status" value="1"/>
</dbReference>
<evidence type="ECO:0000313" key="3">
    <source>
        <dbReference type="Proteomes" id="UP001501175"/>
    </source>
</evidence>
<name>A0ABP8MJV4_9BACT</name>
<feature type="domain" description="PKD" evidence="1">
    <location>
        <begin position="27"/>
        <end position="84"/>
    </location>
</feature>
<evidence type="ECO:0000259" key="1">
    <source>
        <dbReference type="PROSITE" id="PS50093"/>
    </source>
</evidence>
<dbReference type="InterPro" id="IPR000601">
    <property type="entry name" value="PKD_dom"/>
</dbReference>
<dbReference type="SUPFAM" id="SSF49299">
    <property type="entry name" value="PKD domain"/>
    <property type="match status" value="1"/>
</dbReference>
<organism evidence="2 3">
    <name type="scientific">Nibrella saemangeumensis</name>
    <dbReference type="NCBI Taxonomy" id="1084526"/>
    <lineage>
        <taxon>Bacteria</taxon>
        <taxon>Pseudomonadati</taxon>
        <taxon>Bacteroidota</taxon>
        <taxon>Cytophagia</taxon>
        <taxon>Cytophagales</taxon>
        <taxon>Spirosomataceae</taxon>
        <taxon>Nibrella</taxon>
    </lineage>
</organism>
<dbReference type="SMART" id="SM00089">
    <property type="entry name" value="PKD"/>
    <property type="match status" value="1"/>
</dbReference>
<proteinExistence type="predicted"/>
<dbReference type="Pfam" id="PF18911">
    <property type="entry name" value="PKD_4"/>
    <property type="match status" value="1"/>
</dbReference>
<reference evidence="3" key="1">
    <citation type="journal article" date="2019" name="Int. J. Syst. Evol. Microbiol.">
        <title>The Global Catalogue of Microorganisms (GCM) 10K type strain sequencing project: providing services to taxonomists for standard genome sequencing and annotation.</title>
        <authorList>
            <consortium name="The Broad Institute Genomics Platform"/>
            <consortium name="The Broad Institute Genome Sequencing Center for Infectious Disease"/>
            <person name="Wu L."/>
            <person name="Ma J."/>
        </authorList>
    </citation>
    <scope>NUCLEOTIDE SEQUENCE [LARGE SCALE GENOMIC DNA]</scope>
    <source>
        <strain evidence="3">JCM 17927</strain>
    </source>
</reference>
<dbReference type="CDD" id="cd00146">
    <property type="entry name" value="PKD"/>
    <property type="match status" value="1"/>
</dbReference>
<evidence type="ECO:0000313" key="2">
    <source>
        <dbReference type="EMBL" id="GAA4450152.1"/>
    </source>
</evidence>
<gene>
    <name evidence="2" type="ORF">GCM10023189_10390</name>
</gene>
<dbReference type="InterPro" id="IPR022409">
    <property type="entry name" value="PKD/Chitinase_dom"/>
</dbReference>
<dbReference type="InterPro" id="IPR035986">
    <property type="entry name" value="PKD_dom_sf"/>
</dbReference>
<accession>A0ABP8MJV4</accession>
<comment type="caution">
    <text evidence="2">The sequence shown here is derived from an EMBL/GenBank/DDBJ whole genome shotgun (WGS) entry which is preliminary data.</text>
</comment>
<protein>
    <submittedName>
        <fullName evidence="2">Ig-like domain-containing protein</fullName>
    </submittedName>
</protein>
<dbReference type="EMBL" id="BAABHD010000010">
    <property type="protein sequence ID" value="GAA4450152.1"/>
    <property type="molecule type" value="Genomic_DNA"/>
</dbReference>
<dbReference type="PANTHER" id="PTHR42754">
    <property type="entry name" value="ENDOGLUCANASE"/>
    <property type="match status" value="1"/>
</dbReference>
<dbReference type="Proteomes" id="UP001501175">
    <property type="component" value="Unassembled WGS sequence"/>
</dbReference>
<dbReference type="PANTHER" id="PTHR42754:SF1">
    <property type="entry name" value="LIPOPROTEIN"/>
    <property type="match status" value="1"/>
</dbReference>